<accession>A0A1B6NTQ5</accession>
<dbReference type="EMBL" id="AYSL01001235">
    <property type="protein sequence ID" value="KTF06302.1"/>
    <property type="molecule type" value="Genomic_DNA"/>
</dbReference>
<comment type="caution">
    <text evidence="1">The sequence shown here is derived from an EMBL/GenBank/DDBJ whole genome shotgun (WGS) entry which is preliminary data.</text>
</comment>
<organism evidence="1">
    <name type="scientific">marine sediment metagenome</name>
    <dbReference type="NCBI Taxonomy" id="412755"/>
    <lineage>
        <taxon>unclassified sequences</taxon>
        <taxon>metagenomes</taxon>
        <taxon>ecological metagenomes</taxon>
    </lineage>
</organism>
<dbReference type="AlphaFoldDB" id="A0A1B6NTQ5"/>
<sequence>MRLGFGHPFEAARMRFGGIAAHHDH</sequence>
<reference evidence="1" key="1">
    <citation type="submission" date="2013-11" db="EMBL/GenBank/DDBJ databases">
        <title>Microbial diversity, functional groups and degradation webs in Northern and Southern Mediterranean and Red Sea marine crude oil polluted sites.</title>
        <authorList>
            <person name="Daffonchio D."/>
            <person name="Mapelli F."/>
            <person name="Ferrer M."/>
            <person name="Richter M."/>
            <person name="Cherif A."/>
            <person name="Malkawi H.I."/>
            <person name="Yakimov M.M."/>
            <person name="Abdel-Fattah Y.R."/>
            <person name="Blaghen M."/>
            <person name="Golyshin P.N."/>
            <person name="Kalogerakis N."/>
            <person name="Boon N."/>
            <person name="Magagnini M."/>
            <person name="Fava F."/>
        </authorList>
    </citation>
    <scope>NUCLEOTIDE SEQUENCE</scope>
</reference>
<gene>
    <name evidence="1" type="ORF">MGSAQ_002202</name>
</gene>
<feature type="non-terminal residue" evidence="1">
    <location>
        <position position="25"/>
    </location>
</feature>
<proteinExistence type="predicted"/>
<evidence type="ECO:0000313" key="1">
    <source>
        <dbReference type="EMBL" id="KTF06302.1"/>
    </source>
</evidence>
<protein>
    <submittedName>
        <fullName evidence="1">Uncharacterized protein</fullName>
    </submittedName>
</protein>
<name>A0A1B6NTQ5_9ZZZZ</name>